<reference evidence="2" key="1">
    <citation type="submission" date="2024-07" db="EMBL/GenBank/DDBJ databases">
        <title>Two chromosome-level genome assemblies of Korean endemic species Abeliophyllum distichum and Forsythia ovata (Oleaceae).</title>
        <authorList>
            <person name="Jang H."/>
        </authorList>
    </citation>
    <scope>NUCLEOTIDE SEQUENCE [LARGE SCALE GENOMIC DNA]</scope>
</reference>
<comment type="caution">
    <text evidence="1">The sequence shown here is derived from an EMBL/GenBank/DDBJ whole genome shotgun (WGS) entry which is preliminary data.</text>
</comment>
<sequence>MSRRVHSARICSRGELDSFNFLHSSMFGRRSRKLSSFCSDPHSPLAQSPPAKSTWGLPALSEDLILLQDDSPMVVNITLPTVKCLFFHTSLVMFAASSLVLLD</sequence>
<evidence type="ECO:0000313" key="1">
    <source>
        <dbReference type="EMBL" id="KAL2559469.1"/>
    </source>
</evidence>
<dbReference type="EMBL" id="JBFOLJ010000001">
    <property type="protein sequence ID" value="KAL2559469.1"/>
    <property type="molecule type" value="Genomic_DNA"/>
</dbReference>
<proteinExistence type="predicted"/>
<keyword evidence="2" id="KW-1185">Reference proteome</keyword>
<dbReference type="Proteomes" id="UP001604277">
    <property type="component" value="Unassembled WGS sequence"/>
</dbReference>
<evidence type="ECO:0000313" key="2">
    <source>
        <dbReference type="Proteomes" id="UP001604277"/>
    </source>
</evidence>
<name>A0ABD1XBW8_9LAMI</name>
<dbReference type="AlphaFoldDB" id="A0ABD1XBW8"/>
<protein>
    <submittedName>
        <fullName evidence="1">Uncharacterized protein</fullName>
    </submittedName>
</protein>
<accession>A0ABD1XBW8</accession>
<gene>
    <name evidence="1" type="ORF">Fot_04208</name>
</gene>
<organism evidence="1 2">
    <name type="scientific">Forsythia ovata</name>
    <dbReference type="NCBI Taxonomy" id="205694"/>
    <lineage>
        <taxon>Eukaryota</taxon>
        <taxon>Viridiplantae</taxon>
        <taxon>Streptophyta</taxon>
        <taxon>Embryophyta</taxon>
        <taxon>Tracheophyta</taxon>
        <taxon>Spermatophyta</taxon>
        <taxon>Magnoliopsida</taxon>
        <taxon>eudicotyledons</taxon>
        <taxon>Gunneridae</taxon>
        <taxon>Pentapetalae</taxon>
        <taxon>asterids</taxon>
        <taxon>lamiids</taxon>
        <taxon>Lamiales</taxon>
        <taxon>Oleaceae</taxon>
        <taxon>Forsythieae</taxon>
        <taxon>Forsythia</taxon>
    </lineage>
</organism>